<accession>A0A8H6DFN7</accession>
<dbReference type="AlphaFoldDB" id="A0A8H6DFN7"/>
<name>A0A8H6DFN7_9HYPO</name>
<evidence type="ECO:0000313" key="2">
    <source>
        <dbReference type="Proteomes" id="UP000544331"/>
    </source>
</evidence>
<organism evidence="1 2">
    <name type="scientific">Fusarium mundagurra</name>
    <dbReference type="NCBI Taxonomy" id="1567541"/>
    <lineage>
        <taxon>Eukaryota</taxon>
        <taxon>Fungi</taxon>
        <taxon>Dikarya</taxon>
        <taxon>Ascomycota</taxon>
        <taxon>Pezizomycotina</taxon>
        <taxon>Sordariomycetes</taxon>
        <taxon>Hypocreomycetidae</taxon>
        <taxon>Hypocreales</taxon>
        <taxon>Nectriaceae</taxon>
        <taxon>Fusarium</taxon>
        <taxon>Fusarium fujikuroi species complex</taxon>
    </lineage>
</organism>
<comment type="caution">
    <text evidence="1">The sequence shown here is derived from an EMBL/GenBank/DDBJ whole genome shotgun (WGS) entry which is preliminary data.</text>
</comment>
<dbReference type="Proteomes" id="UP000544331">
    <property type="component" value="Unassembled WGS sequence"/>
</dbReference>
<sequence>MNTIIQPGIIATASFLFEIDEAQLGDEIVGSGCTKRKQKSSLWSAAMALIYSFSRVQELTTCSQLPLSIDAFEMLTNEDYLKTEKGGFQGSILDTIRSFELISKLVGTHIGYHDHDAFTAVQTYDWGHSGQKCKNWRLGFREKQEMSMEFQVYRKCSCPRLQDAVETRRVLDNLLVWPDVAKQEAGKSLEKYIAKHPEDSWSASKIPERIFLNSETWFFYVTGDSAARWLGLEVVVAFSVLFVIAEEKN</sequence>
<keyword evidence="2" id="KW-1185">Reference proteome</keyword>
<dbReference type="OrthoDB" id="4753470at2759"/>
<proteinExistence type="predicted"/>
<reference evidence="1 2" key="1">
    <citation type="submission" date="2020-05" db="EMBL/GenBank/DDBJ databases">
        <title>Identification and distribution of gene clusters putatively required for synthesis of sphingolipid metabolism inhibitors in phylogenetically diverse species of the filamentous fungus Fusarium.</title>
        <authorList>
            <person name="Kim H.-S."/>
            <person name="Busman M."/>
            <person name="Brown D.W."/>
            <person name="Divon H."/>
            <person name="Uhlig S."/>
            <person name="Proctor R.H."/>
        </authorList>
    </citation>
    <scope>NUCLEOTIDE SEQUENCE [LARGE SCALE GENOMIC DNA]</scope>
    <source>
        <strain evidence="1 2">NRRL 66235</strain>
    </source>
</reference>
<protein>
    <submittedName>
        <fullName evidence="1">Uncharacterized protein</fullName>
    </submittedName>
</protein>
<dbReference type="EMBL" id="JAAOAN010000215">
    <property type="protein sequence ID" value="KAF5716038.1"/>
    <property type="molecule type" value="Genomic_DNA"/>
</dbReference>
<evidence type="ECO:0000313" key="1">
    <source>
        <dbReference type="EMBL" id="KAF5716038.1"/>
    </source>
</evidence>
<gene>
    <name evidence="1" type="ORF">FMUND_6550</name>
</gene>